<evidence type="ECO:0000256" key="3">
    <source>
        <dbReference type="ARBA" id="ARBA00022679"/>
    </source>
</evidence>
<keyword evidence="1 8" id="KW-0240">DNA-directed RNA polymerase</keyword>
<dbReference type="SUPFAM" id="SSF64484">
    <property type="entry name" value="beta and beta-prime subunits of DNA dependent RNA-polymerase"/>
    <property type="match status" value="1"/>
</dbReference>
<proteinExistence type="inferred from homology"/>
<evidence type="ECO:0000256" key="7">
    <source>
        <dbReference type="ARBA" id="ARBA00048552"/>
    </source>
</evidence>
<evidence type="ECO:0000256" key="1">
    <source>
        <dbReference type="ARBA" id="ARBA00022478"/>
    </source>
</evidence>
<evidence type="ECO:0000256" key="4">
    <source>
        <dbReference type="ARBA" id="ARBA00022695"/>
    </source>
</evidence>
<comment type="subunit">
    <text evidence="8">Part of the RNA polymerase complex.</text>
</comment>
<keyword evidence="6 8" id="KW-0804">Transcription</keyword>
<keyword evidence="4 8" id="KW-0548">Nucleotidyltransferase</keyword>
<dbReference type="AlphaFoldDB" id="M0EBK3"/>
<dbReference type="GO" id="GO:0006351">
    <property type="term" value="P:DNA-templated transcription"/>
    <property type="evidence" value="ECO:0007669"/>
    <property type="project" value="UniProtKB-UniRule"/>
</dbReference>
<evidence type="ECO:0000256" key="2">
    <source>
        <dbReference type="ARBA" id="ARBA00022490"/>
    </source>
</evidence>
<evidence type="ECO:0000313" key="10">
    <source>
        <dbReference type="EMBL" id="ELZ45140.1"/>
    </source>
</evidence>
<comment type="catalytic activity">
    <reaction evidence="7 8">
        <text>RNA(n) + a ribonucleoside 5'-triphosphate = RNA(n+1) + diphosphate</text>
        <dbReference type="Rhea" id="RHEA:21248"/>
        <dbReference type="Rhea" id="RHEA-COMP:14527"/>
        <dbReference type="Rhea" id="RHEA-COMP:17342"/>
        <dbReference type="ChEBI" id="CHEBI:33019"/>
        <dbReference type="ChEBI" id="CHEBI:61557"/>
        <dbReference type="ChEBI" id="CHEBI:140395"/>
        <dbReference type="EC" id="2.7.7.6"/>
    </reaction>
</comment>
<dbReference type="PANTHER" id="PTHR19376:SF32">
    <property type="entry name" value="DNA-DIRECTED RNA POLYMERASE III SUBUNIT RPC1"/>
    <property type="match status" value="1"/>
</dbReference>
<dbReference type="InterPro" id="IPR007081">
    <property type="entry name" value="RNA_pol_Rpb1_5"/>
</dbReference>
<comment type="similarity">
    <text evidence="8">Belongs to the RNA polymerase beta' chain family.</text>
</comment>
<comment type="subcellular location">
    <subcellularLocation>
        <location evidence="8">Cytoplasm</location>
    </subcellularLocation>
</comment>
<dbReference type="InterPro" id="IPR012757">
    <property type="entry name" value="RPO1C"/>
</dbReference>
<reference evidence="10 11" key="1">
    <citation type="journal article" date="2014" name="PLoS Genet.">
        <title>Phylogenetically driven sequencing of extremely halophilic archaea reveals strategies for static and dynamic osmo-response.</title>
        <authorList>
            <person name="Becker E.A."/>
            <person name="Seitzer P.M."/>
            <person name="Tritt A."/>
            <person name="Larsen D."/>
            <person name="Krusor M."/>
            <person name="Yao A.I."/>
            <person name="Wu D."/>
            <person name="Madern D."/>
            <person name="Eisen J.A."/>
            <person name="Darling A.E."/>
            <person name="Facciotti M.T."/>
        </authorList>
    </citation>
    <scope>NUCLEOTIDE SEQUENCE [LARGE SCALE GENOMIC DNA]</scope>
    <source>
        <strain evidence="10 11">JCM 9100</strain>
    </source>
</reference>
<comment type="caution">
    <text evidence="10">The sequence shown here is derived from an EMBL/GenBank/DDBJ whole genome shotgun (WGS) entry which is preliminary data.</text>
</comment>
<dbReference type="RefSeq" id="WP_004599092.1">
    <property type="nucleotide sequence ID" value="NZ_AOJM01000080.1"/>
</dbReference>
<dbReference type="GO" id="GO:0000428">
    <property type="term" value="C:DNA-directed RNA polymerase complex"/>
    <property type="evidence" value="ECO:0007669"/>
    <property type="project" value="UniProtKB-KW"/>
</dbReference>
<gene>
    <name evidence="8" type="primary">rpo1C</name>
    <name evidence="8" type="synonym">rpoA2</name>
    <name evidence="10" type="ORF">C465_14491</name>
</gene>
<dbReference type="EMBL" id="AOJM01000080">
    <property type="protein sequence ID" value="ELZ45140.1"/>
    <property type="molecule type" value="Genomic_DNA"/>
</dbReference>
<dbReference type="GO" id="GO:0003677">
    <property type="term" value="F:DNA binding"/>
    <property type="evidence" value="ECO:0007669"/>
    <property type="project" value="UniProtKB-UniRule"/>
</dbReference>
<evidence type="ECO:0000256" key="8">
    <source>
        <dbReference type="HAMAP-Rule" id="MF_00411"/>
    </source>
</evidence>
<sequence>MTEYDHVTDDMEAVVEATELPRRLKSKVYEAIDRKAEEAGEVTIEQATDVVEGVVNRYEQTRVDPLDPVGTVSAQSIGEPGTQMTMNTFHYAGVAEIDVTQGLPRLIELVDARKTPDTPMMTVHLDGEYATDREKAHEVVWSIEATRILALGDVSTNVADMLVRIDLNDDTLLERWPTHSDPTEVAEIIAKTIEDSLGVDARQAGTVIEFGPNEPSYRELLQLVERLREIVFKGIEEIERVVIRKEEIDGDEEFVLYTEGSAFGDTLDIEGVDASRTTCNNIHEIYRNLGVEAARETIIDETKNTLEEQGLDDVNVRHLMLVADIMTNNGEIESIGRHGISGNKDSVLARAAFEVTVNHLLDAAIHGEYDDLDGVIENVIAGKPISMGTGDVDLRMGSRVVSDD</sequence>
<dbReference type="GO" id="GO:0005737">
    <property type="term" value="C:cytoplasm"/>
    <property type="evidence" value="ECO:0007669"/>
    <property type="project" value="UniProtKB-SubCell"/>
</dbReference>
<protein>
    <recommendedName>
        <fullName evidence="8">DNA-directed RNA polymerase subunit Rpo1C</fullName>
        <ecNumber evidence="8">2.7.7.6</ecNumber>
    </recommendedName>
    <alternativeName>
        <fullName evidence="8">DNA-directed RNA polymerase subunit A''</fullName>
    </alternativeName>
</protein>
<dbReference type="CDD" id="cd06528">
    <property type="entry name" value="RNAP_A"/>
    <property type="match status" value="1"/>
</dbReference>
<evidence type="ECO:0000256" key="6">
    <source>
        <dbReference type="ARBA" id="ARBA00023163"/>
    </source>
</evidence>
<evidence type="ECO:0000259" key="9">
    <source>
        <dbReference type="Pfam" id="PF04998"/>
    </source>
</evidence>
<keyword evidence="11" id="KW-1185">Reference proteome</keyword>
<keyword evidence="2 8" id="KW-0963">Cytoplasm</keyword>
<evidence type="ECO:0000256" key="5">
    <source>
        <dbReference type="ARBA" id="ARBA00023125"/>
    </source>
</evidence>
<accession>M0EBK3</accession>
<dbReference type="Proteomes" id="UP000011526">
    <property type="component" value="Unassembled WGS sequence"/>
</dbReference>
<dbReference type="NCBIfam" id="TIGR02389">
    <property type="entry name" value="RNA_pol_rpoA2"/>
    <property type="match status" value="1"/>
</dbReference>
<evidence type="ECO:0000313" key="11">
    <source>
        <dbReference type="Proteomes" id="UP000011526"/>
    </source>
</evidence>
<keyword evidence="3 8" id="KW-0808">Transferase</keyword>
<keyword evidence="5 8" id="KW-0238">DNA-binding</keyword>
<feature type="domain" description="RNA polymerase Rpb1" evidence="9">
    <location>
        <begin position="62"/>
        <end position="346"/>
    </location>
</feature>
<name>M0EBK3_9EURY</name>
<dbReference type="Gene3D" id="1.10.150.390">
    <property type="match status" value="1"/>
</dbReference>
<dbReference type="PATRIC" id="fig|1227467.4.peg.2841"/>
<dbReference type="GO" id="GO:0003899">
    <property type="term" value="F:DNA-directed RNA polymerase activity"/>
    <property type="evidence" value="ECO:0007669"/>
    <property type="project" value="UniProtKB-UniRule"/>
</dbReference>
<dbReference type="EC" id="2.7.7.6" evidence="8"/>
<dbReference type="Pfam" id="PF04998">
    <property type="entry name" value="RNA_pol_Rpb1_5"/>
    <property type="match status" value="1"/>
</dbReference>
<organism evidence="10 11">
    <name type="scientific">Halorubrum distributum JCM 9100</name>
    <dbReference type="NCBI Taxonomy" id="1227467"/>
    <lineage>
        <taxon>Archaea</taxon>
        <taxon>Methanobacteriati</taxon>
        <taxon>Methanobacteriota</taxon>
        <taxon>Stenosarchaea group</taxon>
        <taxon>Halobacteria</taxon>
        <taxon>Halobacteriales</taxon>
        <taxon>Haloferacaceae</taxon>
        <taxon>Halorubrum</taxon>
        <taxon>Halorubrum distributum group</taxon>
    </lineage>
</organism>
<dbReference type="HAMAP" id="MF_00411">
    <property type="entry name" value="RNApol_arch_Rpo1C"/>
    <property type="match status" value="1"/>
</dbReference>
<comment type="function">
    <text evidence="8">DNA-dependent RNA polymerase (RNAP) catalyzes the transcription of DNA into RNA using the four ribonucleoside triphosphates as substrates. Forms part of the jaw domain.</text>
</comment>
<dbReference type="PANTHER" id="PTHR19376">
    <property type="entry name" value="DNA-DIRECTED RNA POLYMERASE"/>
    <property type="match status" value="1"/>
</dbReference>
<dbReference type="InterPro" id="IPR045867">
    <property type="entry name" value="DNA-dir_RpoC_beta_prime"/>
</dbReference>